<accession>A0ACC1CMH5</accession>
<sequence length="392" mass="44496">MHVISKICGDQPIAKLNTSNWSHINSLPLADPGFDVPDRIDLLLGAGVFAESLRDRPIKGNANQPIAVNSVFGWLLFGKTQLATHSLVNITSENNQELNSLVQRFWEIDSLPKVSLLTPDEKFCEQNFASTHTRDKFGRYIVHLPFKANLQPRFEGSRDVALRRFYAIERKLSRDSDLRQQYCDFMSDYINTDEGNSIHISFLCSKARVVPLKRLSLPRLELCAAVLLSDLFKFVKETYSTRISFDNVFLWSDSTITLTWLRSPSSRWATFVANRVSHIQELTPIECWHHISSENNPADICSRGQFPNELIHNSLWWAGPSWLSQCKECWPNSIDMASHRLPNFPCSLNIATGRRHSTHIPRPLEPLAVHPNSPVLFVLISHNSPTLAGVCP</sequence>
<organism evidence="1 2">
    <name type="scientific">Dendrolimus kikuchii</name>
    <dbReference type="NCBI Taxonomy" id="765133"/>
    <lineage>
        <taxon>Eukaryota</taxon>
        <taxon>Metazoa</taxon>
        <taxon>Ecdysozoa</taxon>
        <taxon>Arthropoda</taxon>
        <taxon>Hexapoda</taxon>
        <taxon>Insecta</taxon>
        <taxon>Pterygota</taxon>
        <taxon>Neoptera</taxon>
        <taxon>Endopterygota</taxon>
        <taxon>Lepidoptera</taxon>
        <taxon>Glossata</taxon>
        <taxon>Ditrysia</taxon>
        <taxon>Bombycoidea</taxon>
        <taxon>Lasiocampidae</taxon>
        <taxon>Dendrolimus</taxon>
    </lineage>
</organism>
<protein>
    <submittedName>
        <fullName evidence="1">Uncharacterized protein</fullName>
    </submittedName>
</protein>
<proteinExistence type="predicted"/>
<keyword evidence="2" id="KW-1185">Reference proteome</keyword>
<dbReference type="EMBL" id="CM034407">
    <property type="protein sequence ID" value="KAJ0172819.1"/>
    <property type="molecule type" value="Genomic_DNA"/>
</dbReference>
<reference evidence="1 2" key="1">
    <citation type="journal article" date="2021" name="Front. Genet.">
        <title>Chromosome-Level Genome Assembly Reveals Significant Gene Expansion in the Toll and IMD Signaling Pathways of Dendrolimus kikuchii.</title>
        <authorList>
            <person name="Zhou J."/>
            <person name="Wu P."/>
            <person name="Xiong Z."/>
            <person name="Liu N."/>
            <person name="Zhao N."/>
            <person name="Ji M."/>
            <person name="Qiu Y."/>
            <person name="Yang B."/>
        </authorList>
    </citation>
    <scope>NUCLEOTIDE SEQUENCE [LARGE SCALE GENOMIC DNA]</scope>
    <source>
        <strain evidence="1">Ann1</strain>
    </source>
</reference>
<gene>
    <name evidence="1" type="ORF">K1T71_011958</name>
</gene>
<evidence type="ECO:0000313" key="2">
    <source>
        <dbReference type="Proteomes" id="UP000824533"/>
    </source>
</evidence>
<evidence type="ECO:0000313" key="1">
    <source>
        <dbReference type="EMBL" id="KAJ0172819.1"/>
    </source>
</evidence>
<name>A0ACC1CMH5_9NEOP</name>
<dbReference type="Proteomes" id="UP000824533">
    <property type="component" value="Linkage Group LG21"/>
</dbReference>
<comment type="caution">
    <text evidence="1">The sequence shown here is derived from an EMBL/GenBank/DDBJ whole genome shotgun (WGS) entry which is preliminary data.</text>
</comment>